<reference evidence="2 3" key="1">
    <citation type="journal article" date="2018" name="bioRxiv">
        <title>Evidence of independent acquisition and adaption of ultra-small bacteria to human hosts across the highly diverse yet reduced genomes of the phylum Saccharibacteria.</title>
        <authorList>
            <person name="McLean J.S."/>
            <person name="Bor B."/>
            <person name="To T.T."/>
            <person name="Liu Q."/>
            <person name="Kearns K.A."/>
            <person name="Solden L.M."/>
            <person name="Wrighton K.C."/>
            <person name="He X."/>
            <person name="Shi W."/>
        </authorList>
    </citation>
    <scope>NUCLEOTIDE SEQUENCE [LARGE SCALE GENOMIC DNA]</scope>
    <source>
        <strain evidence="2 3">TM7_G3_2_Rum_HOT_351B</strain>
    </source>
</reference>
<evidence type="ECO:0000313" key="2">
    <source>
        <dbReference type="EMBL" id="RYC75149.1"/>
    </source>
</evidence>
<dbReference type="Proteomes" id="UP001191019">
    <property type="component" value="Unassembled WGS sequence"/>
</dbReference>
<evidence type="ECO:0008006" key="4">
    <source>
        <dbReference type="Google" id="ProtNLM"/>
    </source>
</evidence>
<keyword evidence="1" id="KW-0472">Membrane</keyword>
<evidence type="ECO:0000256" key="1">
    <source>
        <dbReference type="SAM" id="Phobius"/>
    </source>
</evidence>
<keyword evidence="3" id="KW-1185">Reference proteome</keyword>
<organism evidence="2 3">
    <name type="scientific">Candidatus Nanosyncoccus alces</name>
    <dbReference type="NCBI Taxonomy" id="2171997"/>
    <lineage>
        <taxon>Bacteria</taxon>
        <taxon>Candidatus Saccharimonadota</taxon>
        <taxon>Candidatus Nanosyncoccalia</taxon>
        <taxon>Candidatus Nanosyncoccales</taxon>
        <taxon>Candidatus Nanosyncoccaceae</taxon>
        <taxon>Candidatus Nanosyncoccus</taxon>
    </lineage>
</organism>
<feature type="transmembrane region" description="Helical" evidence="1">
    <location>
        <begin position="124"/>
        <end position="147"/>
    </location>
</feature>
<proteinExistence type="predicted"/>
<gene>
    <name evidence="2" type="ORF">G3RUM_00092</name>
</gene>
<feature type="transmembrane region" description="Helical" evidence="1">
    <location>
        <begin position="153"/>
        <end position="174"/>
    </location>
</feature>
<protein>
    <recommendedName>
        <fullName evidence="4">Permease</fullName>
    </recommendedName>
</protein>
<evidence type="ECO:0000313" key="3">
    <source>
        <dbReference type="Proteomes" id="UP001191019"/>
    </source>
</evidence>
<reference evidence="2 3" key="2">
    <citation type="journal article" date="2020" name="Cell Rep.">
        <title>Acquisition and Adaptation of Ultra-small Parasitic Reduced Genome Bacteria to Mammalian Hosts.</title>
        <authorList>
            <person name="McLean J.S."/>
            <person name="Bor B."/>
            <person name="Kerns K.A."/>
            <person name="Liu Q."/>
            <person name="To T.T."/>
            <person name="Solden L."/>
            <person name="Hendrickson E.L."/>
            <person name="Wrighton K."/>
            <person name="Shi W."/>
            <person name="He X."/>
        </authorList>
    </citation>
    <scope>NUCLEOTIDE SEQUENCE [LARGE SCALE GENOMIC DNA]</scope>
    <source>
        <strain evidence="2 3">TM7_G3_2_Rum_HOT_351B</strain>
    </source>
</reference>
<comment type="caution">
    <text evidence="2">The sequence shown here is derived from an EMBL/GenBank/DDBJ whole genome shotgun (WGS) entry which is preliminary data.</text>
</comment>
<feature type="transmembrane region" description="Helical" evidence="1">
    <location>
        <begin position="83"/>
        <end position="104"/>
    </location>
</feature>
<name>A0ABY0FQE8_9BACT</name>
<accession>A0ABY0FQE8</accession>
<dbReference type="EMBL" id="PRLM01000001">
    <property type="protein sequence ID" value="RYC75149.1"/>
    <property type="molecule type" value="Genomic_DNA"/>
</dbReference>
<keyword evidence="1" id="KW-0812">Transmembrane</keyword>
<feature type="transmembrane region" description="Helical" evidence="1">
    <location>
        <begin position="26"/>
        <end position="44"/>
    </location>
</feature>
<sequence length="204" mass="22204">MNWRKWLDGFALAGKGILLATKEKRFWCGFIPAFLFFGFLMNLLSGGFSKFELMSALGFPNSLKIIIDSFTAIFGINQPFLDWIPIFAISTLQGILIGLIVLLWNKKKNQNSANLEKAGIIAGLIALGAGCPTCGTTLLTPLIGTIFSTGGLAVTGAISTIITWLAIIIAILSLKRLGEETYVTIINEKYLAKKGIKEQSEKNI</sequence>
<dbReference type="RefSeq" id="WP_129734315.1">
    <property type="nucleotide sequence ID" value="NZ_PRLM01000001.1"/>
</dbReference>
<keyword evidence="1" id="KW-1133">Transmembrane helix</keyword>